<keyword evidence="1" id="KW-0479">Metal-binding</keyword>
<gene>
    <name evidence="6" type="ORF">ONE63_004631</name>
</gene>
<evidence type="ECO:0000259" key="5">
    <source>
        <dbReference type="Pfam" id="PF13445"/>
    </source>
</evidence>
<dbReference type="PANTHER" id="PTHR25462">
    <property type="entry name" value="BONUS, ISOFORM C-RELATED"/>
    <property type="match status" value="1"/>
</dbReference>
<evidence type="ECO:0000256" key="4">
    <source>
        <dbReference type="SAM" id="MobiDB-lite"/>
    </source>
</evidence>
<dbReference type="Gene3D" id="4.10.830.40">
    <property type="match status" value="1"/>
</dbReference>
<accession>A0AAV7X3H2</accession>
<keyword evidence="2" id="KW-0863">Zinc-finger</keyword>
<dbReference type="PANTHER" id="PTHR25462:SF306">
    <property type="entry name" value="TRIPARTITE MOTIF CONTAINING 9"/>
    <property type="match status" value="1"/>
</dbReference>
<evidence type="ECO:0000256" key="3">
    <source>
        <dbReference type="ARBA" id="ARBA00022833"/>
    </source>
</evidence>
<reference evidence="6" key="1">
    <citation type="submission" date="2022-12" db="EMBL/GenBank/DDBJ databases">
        <title>Chromosome-level genome assembly of the bean flower thrips Megalurothrips usitatus.</title>
        <authorList>
            <person name="Ma L."/>
            <person name="Liu Q."/>
            <person name="Li H."/>
            <person name="Cai W."/>
        </authorList>
    </citation>
    <scope>NUCLEOTIDE SEQUENCE</scope>
    <source>
        <strain evidence="6">Cailab_2022a</strain>
    </source>
</reference>
<feature type="region of interest" description="Disordered" evidence="4">
    <location>
        <begin position="215"/>
        <end position="252"/>
    </location>
</feature>
<dbReference type="InterPro" id="IPR047153">
    <property type="entry name" value="TRIM45/56/19-like"/>
</dbReference>
<dbReference type="InterPro" id="IPR017907">
    <property type="entry name" value="Znf_RING_CS"/>
</dbReference>
<protein>
    <recommendedName>
        <fullName evidence="5">Zinc finger RING-type eukaryotic domain-containing protein</fullName>
    </recommendedName>
</protein>
<evidence type="ECO:0000313" key="6">
    <source>
        <dbReference type="EMBL" id="KAJ1519333.1"/>
    </source>
</evidence>
<dbReference type="PROSITE" id="PS00518">
    <property type="entry name" value="ZF_RING_1"/>
    <property type="match status" value="1"/>
</dbReference>
<feature type="region of interest" description="Disordered" evidence="4">
    <location>
        <begin position="43"/>
        <end position="95"/>
    </location>
</feature>
<dbReference type="SUPFAM" id="SSF57850">
    <property type="entry name" value="RING/U-box"/>
    <property type="match status" value="1"/>
</dbReference>
<dbReference type="Gene3D" id="3.30.40.10">
    <property type="entry name" value="Zinc/RING finger domain, C3HC4 (zinc finger)"/>
    <property type="match status" value="1"/>
</dbReference>
<dbReference type="Pfam" id="PF13445">
    <property type="entry name" value="zf-RING_UBOX"/>
    <property type="match status" value="1"/>
</dbReference>
<dbReference type="Proteomes" id="UP001075354">
    <property type="component" value="Chromosome 16"/>
</dbReference>
<proteinExistence type="predicted"/>
<evidence type="ECO:0000313" key="7">
    <source>
        <dbReference type="Proteomes" id="UP001075354"/>
    </source>
</evidence>
<comment type="caution">
    <text evidence="6">The sequence shown here is derived from an EMBL/GenBank/DDBJ whole genome shotgun (WGS) entry which is preliminary data.</text>
</comment>
<name>A0AAV7X3H2_9NEOP</name>
<evidence type="ECO:0000256" key="1">
    <source>
        <dbReference type="ARBA" id="ARBA00022723"/>
    </source>
</evidence>
<dbReference type="GO" id="GO:0008270">
    <property type="term" value="F:zinc ion binding"/>
    <property type="evidence" value="ECO:0007669"/>
    <property type="project" value="UniProtKB-KW"/>
</dbReference>
<feature type="compositionally biased region" description="Low complexity" evidence="4">
    <location>
        <begin position="55"/>
        <end position="95"/>
    </location>
</feature>
<keyword evidence="7" id="KW-1185">Reference proteome</keyword>
<keyword evidence="3" id="KW-0862">Zinc</keyword>
<sequence length="252" mass="25551">MEDELRCGVCKQLFNNPVLLPCAHSLCLNCAVHLQQPATAPVNAAALPPPPPSLLQPEAGGDHAASAATSSAASTSSSASSTADASSSSASGTGSVAGSVAGSDCLQEMDKLSILSETDSGVICSSRPNSYVGTPNNMSLVFPPLATTTPLSLACPAPGCGKVVYFDENGAHNLPKYRAMQTIVDKYCEARQLVIQCQLCEGEPAEAAVMCEQCEVSDPGGKPPPPPSCKVPPPPPVPPLPPPPSPPGSPSP</sequence>
<organism evidence="6 7">
    <name type="scientific">Megalurothrips usitatus</name>
    <name type="common">bean blossom thrips</name>
    <dbReference type="NCBI Taxonomy" id="439358"/>
    <lineage>
        <taxon>Eukaryota</taxon>
        <taxon>Metazoa</taxon>
        <taxon>Ecdysozoa</taxon>
        <taxon>Arthropoda</taxon>
        <taxon>Hexapoda</taxon>
        <taxon>Insecta</taxon>
        <taxon>Pterygota</taxon>
        <taxon>Neoptera</taxon>
        <taxon>Paraneoptera</taxon>
        <taxon>Thysanoptera</taxon>
        <taxon>Terebrantia</taxon>
        <taxon>Thripoidea</taxon>
        <taxon>Thripidae</taxon>
        <taxon>Megalurothrips</taxon>
    </lineage>
</organism>
<dbReference type="AlphaFoldDB" id="A0AAV7X3H2"/>
<evidence type="ECO:0000256" key="2">
    <source>
        <dbReference type="ARBA" id="ARBA00022771"/>
    </source>
</evidence>
<feature type="compositionally biased region" description="Pro residues" evidence="4">
    <location>
        <begin position="221"/>
        <end position="252"/>
    </location>
</feature>
<dbReference type="GO" id="GO:0061630">
    <property type="term" value="F:ubiquitin protein ligase activity"/>
    <property type="evidence" value="ECO:0007669"/>
    <property type="project" value="TreeGrafter"/>
</dbReference>
<dbReference type="EMBL" id="JAPTSV010000016">
    <property type="protein sequence ID" value="KAJ1519333.1"/>
    <property type="molecule type" value="Genomic_DNA"/>
</dbReference>
<dbReference type="InterPro" id="IPR027370">
    <property type="entry name" value="Znf-RING_euk"/>
</dbReference>
<dbReference type="InterPro" id="IPR013083">
    <property type="entry name" value="Znf_RING/FYVE/PHD"/>
</dbReference>
<feature type="domain" description="Zinc finger RING-type eukaryotic" evidence="5">
    <location>
        <begin position="7"/>
        <end position="31"/>
    </location>
</feature>